<comment type="similarity">
    <text evidence="3">Belongs to the BIG GRAIN 1 (BG1) plant protein family.</text>
</comment>
<comment type="function">
    <text evidence="1">Involved in auxin transport. Regulator of the auxin signaling pathway.</text>
</comment>
<organism evidence="9 10">
    <name type="scientific">Olea europaea subsp. europaea</name>
    <dbReference type="NCBI Taxonomy" id="158383"/>
    <lineage>
        <taxon>Eukaryota</taxon>
        <taxon>Viridiplantae</taxon>
        <taxon>Streptophyta</taxon>
        <taxon>Embryophyta</taxon>
        <taxon>Tracheophyta</taxon>
        <taxon>Spermatophyta</taxon>
        <taxon>Magnoliopsida</taxon>
        <taxon>eudicotyledons</taxon>
        <taxon>Gunneridae</taxon>
        <taxon>Pentapetalae</taxon>
        <taxon>asterids</taxon>
        <taxon>lamiids</taxon>
        <taxon>Lamiales</taxon>
        <taxon>Oleaceae</taxon>
        <taxon>Oleeae</taxon>
        <taxon>Olea</taxon>
    </lineage>
</organism>
<dbReference type="InterPro" id="IPR039621">
    <property type="entry name" value="BG1-like"/>
</dbReference>
<accession>A0A8S0T6T9</accession>
<evidence type="ECO:0000256" key="3">
    <source>
        <dbReference type="ARBA" id="ARBA00010067"/>
    </source>
</evidence>
<feature type="region of interest" description="Disordered" evidence="8">
    <location>
        <begin position="71"/>
        <end position="137"/>
    </location>
</feature>
<name>A0A8S0T6T9_OLEEU</name>
<proteinExistence type="inferred from homology"/>
<evidence type="ECO:0000313" key="10">
    <source>
        <dbReference type="Proteomes" id="UP000594638"/>
    </source>
</evidence>
<evidence type="ECO:0000256" key="5">
    <source>
        <dbReference type="ARBA" id="ARBA00022475"/>
    </source>
</evidence>
<feature type="compositionally biased region" description="Low complexity" evidence="8">
    <location>
        <begin position="81"/>
        <end position="107"/>
    </location>
</feature>
<dbReference type="Gramene" id="OE9A076829T1">
    <property type="protein sequence ID" value="OE9A076829C1"/>
    <property type="gene ID" value="OE9A076829"/>
</dbReference>
<keyword evidence="4" id="KW-0813">Transport</keyword>
<comment type="caution">
    <text evidence="9">The sequence shown here is derived from an EMBL/GenBank/DDBJ whole genome shotgun (WGS) entry which is preliminary data.</text>
</comment>
<comment type="subcellular location">
    <subcellularLocation>
        <location evidence="2">Cell membrane</location>
    </subcellularLocation>
</comment>
<evidence type="ECO:0000256" key="2">
    <source>
        <dbReference type="ARBA" id="ARBA00004236"/>
    </source>
</evidence>
<evidence type="ECO:0000256" key="8">
    <source>
        <dbReference type="SAM" id="MobiDB-lite"/>
    </source>
</evidence>
<sequence length="361" mass="41148">MATRERQPRRKKQPSFSSSLLDSIYQSIDEQEMEHFDLHRKNNSVQVKNEIQSFRRALMIEKWMENYRSSSNAPTSRLFASNSGSSTDSSMFSSSKSTSKSSAASFDQKQKQKQKQDQIPVIEKPGKILQSENRTNRQGRFSKTKLCALKIYEDLKKVKEPISPGCKITNFLNSIFSPRKLKKNQVMEEWSSMRKSRSIKDTKTCSLASRSCLRKTPRGNKSKRSVRFCLVNAVVYEDPPHVPYQYTNTHLSSTGLSSIRPQKSKYGYDYSCTAPISSVGCQFIKKNIESSRLEEVKNLSKHGSRYQFYENESESDLDNKSCTSSDLFELDHTVRFGTGNEEGLPVYGTTRLEAIAGGFVM</sequence>
<evidence type="ECO:0008006" key="11">
    <source>
        <dbReference type="Google" id="ProtNLM"/>
    </source>
</evidence>
<dbReference type="EMBL" id="CACTIH010005723">
    <property type="protein sequence ID" value="CAA3000962.1"/>
    <property type="molecule type" value="Genomic_DNA"/>
</dbReference>
<dbReference type="PANTHER" id="PTHR33541">
    <property type="entry name" value="PROTEIN BIG GRAIN 1-LIKE A-RELATED"/>
    <property type="match status" value="1"/>
</dbReference>
<dbReference type="GO" id="GO:0005886">
    <property type="term" value="C:plasma membrane"/>
    <property type="evidence" value="ECO:0007669"/>
    <property type="project" value="UniProtKB-SubCell"/>
</dbReference>
<dbReference type="AlphaFoldDB" id="A0A8S0T6T9"/>
<protein>
    <recommendedName>
        <fullName evidence="11">Protein BIG GRAIN 1-like B</fullName>
    </recommendedName>
</protein>
<feature type="compositionally biased region" description="Polar residues" evidence="8">
    <location>
        <begin position="71"/>
        <end position="80"/>
    </location>
</feature>
<keyword evidence="10" id="KW-1185">Reference proteome</keyword>
<dbReference type="PANTHER" id="PTHR33541:SF31">
    <property type="entry name" value="PROTEIN BIG GRAIN 1-LIKE A"/>
    <property type="match status" value="1"/>
</dbReference>
<dbReference type="GO" id="GO:0009734">
    <property type="term" value="P:auxin-activated signaling pathway"/>
    <property type="evidence" value="ECO:0007669"/>
    <property type="project" value="UniProtKB-KW"/>
</dbReference>
<reference evidence="9 10" key="1">
    <citation type="submission" date="2019-12" db="EMBL/GenBank/DDBJ databases">
        <authorList>
            <person name="Alioto T."/>
            <person name="Alioto T."/>
            <person name="Gomez Garrido J."/>
        </authorList>
    </citation>
    <scope>NUCLEOTIDE SEQUENCE [LARGE SCALE GENOMIC DNA]</scope>
</reference>
<keyword evidence="7" id="KW-0927">Auxin signaling pathway</keyword>
<dbReference type="OrthoDB" id="680041at2759"/>
<keyword evidence="5" id="KW-1003">Cell membrane</keyword>
<keyword evidence="6" id="KW-0472">Membrane</keyword>
<evidence type="ECO:0000256" key="4">
    <source>
        <dbReference type="ARBA" id="ARBA00022448"/>
    </source>
</evidence>
<evidence type="ECO:0000256" key="6">
    <source>
        <dbReference type="ARBA" id="ARBA00023136"/>
    </source>
</evidence>
<evidence type="ECO:0000313" key="9">
    <source>
        <dbReference type="EMBL" id="CAA3000962.1"/>
    </source>
</evidence>
<evidence type="ECO:0000256" key="7">
    <source>
        <dbReference type="ARBA" id="ARBA00023294"/>
    </source>
</evidence>
<dbReference type="Proteomes" id="UP000594638">
    <property type="component" value="Unassembled WGS sequence"/>
</dbReference>
<evidence type="ECO:0000256" key="1">
    <source>
        <dbReference type="ARBA" id="ARBA00002281"/>
    </source>
</evidence>
<gene>
    <name evidence="9" type="ORF">OLEA9_A076829</name>
</gene>